<dbReference type="Gene3D" id="1.20.1110.10">
    <property type="entry name" value="Calcium-transporting ATPase, transmembrane domain"/>
    <property type="match status" value="1"/>
</dbReference>
<comment type="caution">
    <text evidence="1">The sequence shown here is derived from an EMBL/GenBank/DDBJ whole genome shotgun (WGS) entry which is preliminary data.</text>
</comment>
<reference evidence="1" key="1">
    <citation type="journal article" date="2014" name="Front. Microbiol.">
        <title>High frequency of phylogenetically diverse reductive dehalogenase-homologous genes in deep subseafloor sedimentary metagenomes.</title>
        <authorList>
            <person name="Kawai M."/>
            <person name="Futagami T."/>
            <person name="Toyoda A."/>
            <person name="Takaki Y."/>
            <person name="Nishi S."/>
            <person name="Hori S."/>
            <person name="Arai W."/>
            <person name="Tsubouchi T."/>
            <person name="Morono Y."/>
            <person name="Uchiyama I."/>
            <person name="Ito T."/>
            <person name="Fujiyama A."/>
            <person name="Inagaki F."/>
            <person name="Takami H."/>
        </authorList>
    </citation>
    <scope>NUCLEOTIDE SEQUENCE</scope>
    <source>
        <strain evidence="1">Expedition CK06-06</strain>
    </source>
</reference>
<protein>
    <submittedName>
        <fullName evidence="1">Uncharacterized protein</fullName>
    </submittedName>
</protein>
<gene>
    <name evidence="1" type="ORF">S01H4_66289</name>
</gene>
<dbReference type="SUPFAM" id="SSF81665">
    <property type="entry name" value="Calcium ATPase, transmembrane domain M"/>
    <property type="match status" value="1"/>
</dbReference>
<name>X1DPR0_9ZZZZ</name>
<feature type="non-terminal residue" evidence="1">
    <location>
        <position position="79"/>
    </location>
</feature>
<dbReference type="Gene3D" id="2.70.150.10">
    <property type="entry name" value="Calcium-transporting ATPase, cytoplasmic transduction domain A"/>
    <property type="match status" value="1"/>
</dbReference>
<dbReference type="EMBL" id="BART01040978">
    <property type="protein sequence ID" value="GAH22182.1"/>
    <property type="molecule type" value="Genomic_DNA"/>
</dbReference>
<evidence type="ECO:0000313" key="1">
    <source>
        <dbReference type="EMBL" id="GAH22182.1"/>
    </source>
</evidence>
<accession>X1DPR0</accession>
<dbReference type="InterPro" id="IPR023298">
    <property type="entry name" value="ATPase_P-typ_TM_dom_sf"/>
</dbReference>
<organism evidence="1">
    <name type="scientific">marine sediment metagenome</name>
    <dbReference type="NCBI Taxonomy" id="412755"/>
    <lineage>
        <taxon>unclassified sequences</taxon>
        <taxon>metagenomes</taxon>
        <taxon>ecological metagenomes</taxon>
    </lineage>
</organism>
<dbReference type="AlphaFoldDB" id="X1DPR0"/>
<proteinExistence type="predicted"/>
<sequence>MTLSVTVVSILIGIYESGETGEVWPSEYTDAAVIGTILIVNAVLGFYQEYQAERSLESLKKLAPHFAKVRRDGKVIEIG</sequence>